<dbReference type="EMBL" id="GBRH01273511">
    <property type="protein sequence ID" value="JAD24384.1"/>
    <property type="molecule type" value="Transcribed_RNA"/>
</dbReference>
<proteinExistence type="predicted"/>
<dbReference type="AlphaFoldDB" id="A0A0A8YE53"/>
<reference evidence="1" key="2">
    <citation type="journal article" date="2015" name="Data Brief">
        <title>Shoot transcriptome of the giant reed, Arundo donax.</title>
        <authorList>
            <person name="Barrero R.A."/>
            <person name="Guerrero F.D."/>
            <person name="Moolhuijzen P."/>
            <person name="Goolsby J.A."/>
            <person name="Tidwell J."/>
            <person name="Bellgard S.E."/>
            <person name="Bellgard M.I."/>
        </authorList>
    </citation>
    <scope>NUCLEOTIDE SEQUENCE</scope>
    <source>
        <tissue evidence="1">Shoot tissue taken approximately 20 cm above the soil surface</tissue>
    </source>
</reference>
<name>A0A0A8YE53_ARUDO</name>
<protein>
    <submittedName>
        <fullName evidence="1">Uncharacterized protein</fullName>
    </submittedName>
</protein>
<evidence type="ECO:0000313" key="1">
    <source>
        <dbReference type="EMBL" id="JAD24384.1"/>
    </source>
</evidence>
<sequence length="54" mass="6490">MSIFNRHAILVLEHSHQSFSVWIVEIIFRLCKSTLLICWTILLFLFELWDSLLL</sequence>
<accession>A0A0A8YE53</accession>
<reference evidence="1" key="1">
    <citation type="submission" date="2014-09" db="EMBL/GenBank/DDBJ databases">
        <authorList>
            <person name="Magalhaes I.L.F."/>
            <person name="Oliveira U."/>
            <person name="Santos F.R."/>
            <person name="Vidigal T.H.D.A."/>
            <person name="Brescovit A.D."/>
            <person name="Santos A.J."/>
        </authorList>
    </citation>
    <scope>NUCLEOTIDE SEQUENCE</scope>
    <source>
        <tissue evidence="1">Shoot tissue taken approximately 20 cm above the soil surface</tissue>
    </source>
</reference>
<organism evidence="1">
    <name type="scientific">Arundo donax</name>
    <name type="common">Giant reed</name>
    <name type="synonym">Donax arundinaceus</name>
    <dbReference type="NCBI Taxonomy" id="35708"/>
    <lineage>
        <taxon>Eukaryota</taxon>
        <taxon>Viridiplantae</taxon>
        <taxon>Streptophyta</taxon>
        <taxon>Embryophyta</taxon>
        <taxon>Tracheophyta</taxon>
        <taxon>Spermatophyta</taxon>
        <taxon>Magnoliopsida</taxon>
        <taxon>Liliopsida</taxon>
        <taxon>Poales</taxon>
        <taxon>Poaceae</taxon>
        <taxon>PACMAD clade</taxon>
        <taxon>Arundinoideae</taxon>
        <taxon>Arundineae</taxon>
        <taxon>Arundo</taxon>
    </lineage>
</organism>